<feature type="transmembrane region" description="Helical" evidence="1">
    <location>
        <begin position="30"/>
        <end position="49"/>
    </location>
</feature>
<dbReference type="STRING" id="456481.LEPBI_I0323"/>
<evidence type="ECO:0000256" key="1">
    <source>
        <dbReference type="SAM" id="Phobius"/>
    </source>
</evidence>
<evidence type="ECO:0000313" key="2">
    <source>
        <dbReference type="EMBL" id="ABZ96467.1"/>
    </source>
</evidence>
<keyword evidence="3" id="KW-1185">Reference proteome</keyword>
<dbReference type="EMBL" id="CP000786">
    <property type="protein sequence ID" value="ABZ96467.1"/>
    <property type="molecule type" value="Genomic_DNA"/>
</dbReference>
<keyword evidence="1" id="KW-0472">Membrane</keyword>
<protein>
    <submittedName>
        <fullName evidence="2">Uncharacterized protein</fullName>
    </submittedName>
</protein>
<name>B0SJJ6_LEPBP</name>
<evidence type="ECO:0000313" key="3">
    <source>
        <dbReference type="Proteomes" id="UP000001847"/>
    </source>
</evidence>
<sequence length="180" mass="21143">MAKPSRRFPFGRRKINFNRSLGNRFFYGDMIWYLRVFGIFVFVFFFAVLSQKESRLEHSWEVKLKPEQTQKILYESFQPKSFRPPTLGEEWESKSLGETVQCKTTAVTNTPTISFQIETTGFKHYQVLKETYQLDPTENGVRVKGVLEIQPAPNFLSKLLFLFFGKADLHHIATSKEKRF</sequence>
<proteinExistence type="predicted"/>
<dbReference type="AlphaFoldDB" id="B0SJJ6"/>
<dbReference type="KEGG" id="lbi:LEPBI_I0323"/>
<keyword evidence="1" id="KW-1133">Transmembrane helix</keyword>
<keyword evidence="1" id="KW-0812">Transmembrane</keyword>
<dbReference type="Proteomes" id="UP000001847">
    <property type="component" value="Chromosome I"/>
</dbReference>
<dbReference type="HOGENOM" id="CLU_1729099_0_0_12"/>
<gene>
    <name evidence="2" type="ordered locus">LEPBI_I0323</name>
</gene>
<accession>B0SJJ6</accession>
<reference evidence="2 3" key="1">
    <citation type="journal article" date="2008" name="PLoS ONE">
        <title>Genome sequence of the saprophyte Leptospira biflexa provides insights into the evolution of Leptospira and the pathogenesis of leptospirosis.</title>
        <authorList>
            <person name="Picardeau M."/>
            <person name="Bulach D.M."/>
            <person name="Bouchier C."/>
            <person name="Zuerner R.L."/>
            <person name="Zidane N."/>
            <person name="Wilson P.J."/>
            <person name="Creno S."/>
            <person name="Kuczek E.S."/>
            <person name="Bommezzadri S."/>
            <person name="Davis J.C."/>
            <person name="McGrath A."/>
            <person name="Johnson M.J."/>
            <person name="Boursaux-Eude C."/>
            <person name="Seemann T."/>
            <person name="Rouy Z."/>
            <person name="Coppel R.L."/>
            <person name="Rood J.I."/>
            <person name="Lajus A."/>
            <person name="Davies J.K."/>
            <person name="Medigue C."/>
            <person name="Adler B."/>
        </authorList>
    </citation>
    <scope>NUCLEOTIDE SEQUENCE [LARGE SCALE GENOMIC DNA]</scope>
    <source>
        <strain evidence="3">Patoc 1 / ATCC 23582 / Paris</strain>
    </source>
</reference>
<organism evidence="2 3">
    <name type="scientific">Leptospira biflexa serovar Patoc (strain Patoc 1 / ATCC 23582 / Paris)</name>
    <dbReference type="NCBI Taxonomy" id="456481"/>
    <lineage>
        <taxon>Bacteria</taxon>
        <taxon>Pseudomonadati</taxon>
        <taxon>Spirochaetota</taxon>
        <taxon>Spirochaetia</taxon>
        <taxon>Leptospirales</taxon>
        <taxon>Leptospiraceae</taxon>
        <taxon>Leptospira</taxon>
    </lineage>
</organism>